<dbReference type="Proteomes" id="UP001233172">
    <property type="component" value="Unassembled WGS sequence"/>
</dbReference>
<dbReference type="CDD" id="cd00037">
    <property type="entry name" value="CLECT"/>
    <property type="match status" value="1"/>
</dbReference>
<dbReference type="EMBL" id="JASAOG010000017">
    <property type="protein sequence ID" value="KAK0064355.1"/>
    <property type="molecule type" value="Genomic_DNA"/>
</dbReference>
<comment type="caution">
    <text evidence="1">The sequence shown here is derived from an EMBL/GenBank/DDBJ whole genome shotgun (WGS) entry which is preliminary data.</text>
</comment>
<gene>
    <name evidence="1" type="ORF">Bpfe_006014</name>
</gene>
<organism evidence="1 2">
    <name type="scientific">Biomphalaria pfeifferi</name>
    <name type="common">Bloodfluke planorb</name>
    <name type="synonym">Freshwater snail</name>
    <dbReference type="NCBI Taxonomy" id="112525"/>
    <lineage>
        <taxon>Eukaryota</taxon>
        <taxon>Metazoa</taxon>
        <taxon>Spiralia</taxon>
        <taxon>Lophotrochozoa</taxon>
        <taxon>Mollusca</taxon>
        <taxon>Gastropoda</taxon>
        <taxon>Heterobranchia</taxon>
        <taxon>Euthyneura</taxon>
        <taxon>Panpulmonata</taxon>
        <taxon>Hygrophila</taxon>
        <taxon>Lymnaeoidea</taxon>
        <taxon>Planorbidae</taxon>
        <taxon>Biomphalaria</taxon>
    </lineage>
</organism>
<keyword evidence="2" id="KW-1185">Reference proteome</keyword>
<reference evidence="1" key="1">
    <citation type="journal article" date="2023" name="PLoS Negl. Trop. Dis.">
        <title>A genome sequence for Biomphalaria pfeifferi, the major vector snail for the human-infecting parasite Schistosoma mansoni.</title>
        <authorList>
            <person name="Bu L."/>
            <person name="Lu L."/>
            <person name="Laidemitt M.R."/>
            <person name="Zhang S.M."/>
            <person name="Mutuku M."/>
            <person name="Mkoji G."/>
            <person name="Steinauer M."/>
            <person name="Loker E.S."/>
        </authorList>
    </citation>
    <scope>NUCLEOTIDE SEQUENCE</scope>
    <source>
        <strain evidence="1">KasaAsao</strain>
    </source>
</reference>
<dbReference type="InterPro" id="IPR016187">
    <property type="entry name" value="CTDL_fold"/>
</dbReference>
<dbReference type="SUPFAM" id="SSF56436">
    <property type="entry name" value="C-type lectin-like"/>
    <property type="match status" value="1"/>
</dbReference>
<feature type="non-terminal residue" evidence="1">
    <location>
        <position position="262"/>
    </location>
</feature>
<evidence type="ECO:0000313" key="2">
    <source>
        <dbReference type="Proteomes" id="UP001233172"/>
    </source>
</evidence>
<protein>
    <submittedName>
        <fullName evidence="1">G-protein coupled receptor GRL101</fullName>
    </submittedName>
</protein>
<reference evidence="1" key="2">
    <citation type="submission" date="2023-04" db="EMBL/GenBank/DDBJ databases">
        <authorList>
            <person name="Bu L."/>
            <person name="Lu L."/>
            <person name="Laidemitt M.R."/>
            <person name="Zhang S.M."/>
            <person name="Mutuku M."/>
            <person name="Mkoji G."/>
            <person name="Steinauer M."/>
            <person name="Loker E.S."/>
        </authorList>
    </citation>
    <scope>NUCLEOTIDE SEQUENCE</scope>
    <source>
        <strain evidence="1">KasaAsao</strain>
        <tissue evidence="1">Whole Snail</tissue>
    </source>
</reference>
<accession>A0AAD8FHB6</accession>
<evidence type="ECO:0000313" key="1">
    <source>
        <dbReference type="EMBL" id="KAK0064355.1"/>
    </source>
</evidence>
<sequence length="262" mass="30366">MKDCQSRSRDTLFIIDCRGQVKQQIELVQKVINYISIDSLQKPQNHSSKSFPADGVMESNEQPNHTFMMFPDNGMIATNNLTYILDFNLSCKESFPVDDVFHASGVWFTSRDKPLVTIILIYNKQPEKFNSFEKIVEYQKKDAKVDRFFLIPPITMGTLRFEVDIISFFYTYASFLDLSVIIMFSKICETSCTNYSATFNTGSSMTSYYHVADLFNISHDESSQYCKKMPNSYLVSLESPQEINFINNLLSEYFTARKYDKE</sequence>
<name>A0AAD8FHB6_BIOPF</name>
<proteinExistence type="predicted"/>
<keyword evidence="1" id="KW-0675">Receptor</keyword>
<dbReference type="AlphaFoldDB" id="A0AAD8FHB6"/>